<keyword evidence="4" id="KW-0479">Metal-binding</keyword>
<dbReference type="PANTHER" id="PTHR13778">
    <property type="entry name" value="GLYCOSYLTRANSFERASE 8 DOMAIN-CONTAINING PROTEIN"/>
    <property type="match status" value="1"/>
</dbReference>
<dbReference type="Gene3D" id="3.90.550.10">
    <property type="entry name" value="Spore Coat Polysaccharide Biosynthesis Protein SpsA, Chain A"/>
    <property type="match status" value="2"/>
</dbReference>
<sequence>MVRSLTMKELSYRPRAMLCRYFITSVYIIFMFVMISWLVSYTPGNVINAMRKMGWDSDVDYIHVVTATDSNFFPGVAALVNSLRISTHVPERIKIHVLVCGDEYDVTGLREYLECHGIKESHLLELVRFDTNFLDEDLISSWEGMFVAKRLRSSCNYARSYLYRSFPDLKKVIYLDSDIVAKQPIESLWRLASQLNGVPLLAVDNNRTYIDDKVDVDTVSKLYFKRYGRHFDPTLTVFNGGVLVMDLDFFRKYHLIDEVEFWIDQYDQSPVRLWRFDCQSIFHIIYHEFWGKLNHKWNCKGLGRDMGREQDLIDSGALLHWSAANKPWNGEGPYVELWKQYKPAECSLHGQCHHNPNATIYGYYNCVATLINSIQQSSEDPKKVKIHVLVCGKGSDVTALREYLQCYGINETHLIELVHFDASFLGEDLKKAWQRSFSIKRLTSDCNYARTYLYRLFPDLSRAIFLDADVVVKQPIEILWRTTLAHQAPLFAVPISRTYIDDDFLTDVVSPLYAQRYGKPLLLTDHLFNAGVMVIDFEFYRKYNLIDEMEFWLKQSNKSSERLWKYDSQSIFQLTYHGLWTRLDSKWNCKDLGGQEQQQELIDKASILHWSAPPSSITQEEVQEQVYGSPIAPKCILTE</sequence>
<proteinExistence type="inferred from homology"/>
<evidence type="ECO:0000256" key="4">
    <source>
        <dbReference type="ARBA" id="ARBA00022723"/>
    </source>
</evidence>
<dbReference type="Pfam" id="PF01501">
    <property type="entry name" value="Glyco_transf_8"/>
    <property type="match status" value="2"/>
</dbReference>
<evidence type="ECO:0000256" key="5">
    <source>
        <dbReference type="SAM" id="Phobius"/>
    </source>
</evidence>
<dbReference type="InterPro" id="IPR050748">
    <property type="entry name" value="Glycosyltrans_8_dom-fam"/>
</dbReference>
<keyword evidence="5" id="KW-1133">Transmembrane helix</keyword>
<evidence type="ECO:0000256" key="1">
    <source>
        <dbReference type="ARBA" id="ARBA00006351"/>
    </source>
</evidence>
<feature type="transmembrane region" description="Helical" evidence="5">
    <location>
        <begin position="21"/>
        <end position="41"/>
    </location>
</feature>
<organism evidence="6 7">
    <name type="scientific">Saccoglossus kowalevskii</name>
    <name type="common">Acorn worm</name>
    <dbReference type="NCBI Taxonomy" id="10224"/>
    <lineage>
        <taxon>Eukaryota</taxon>
        <taxon>Metazoa</taxon>
        <taxon>Hemichordata</taxon>
        <taxon>Enteropneusta</taxon>
        <taxon>Harrimaniidae</taxon>
        <taxon>Saccoglossus</taxon>
    </lineage>
</organism>
<keyword evidence="5" id="KW-0812">Transmembrane</keyword>
<dbReference type="RefSeq" id="XP_006815404.1">
    <property type="nucleotide sequence ID" value="XM_006815341.1"/>
</dbReference>
<keyword evidence="2" id="KW-0328">Glycosyltransferase</keyword>
<dbReference type="SUPFAM" id="SSF53448">
    <property type="entry name" value="Nucleotide-diphospho-sugar transferases"/>
    <property type="match status" value="2"/>
</dbReference>
<dbReference type="InterPro" id="IPR029044">
    <property type="entry name" value="Nucleotide-diphossugar_trans"/>
</dbReference>
<name>A0ABM0M5W3_SACKO</name>
<evidence type="ECO:0000256" key="2">
    <source>
        <dbReference type="ARBA" id="ARBA00022676"/>
    </source>
</evidence>
<dbReference type="PANTHER" id="PTHR13778:SF47">
    <property type="entry name" value="LIPOPOLYSACCHARIDE 1,3-GALACTOSYLTRANSFERASE"/>
    <property type="match status" value="1"/>
</dbReference>
<keyword evidence="6" id="KW-1185">Reference proteome</keyword>
<evidence type="ECO:0000313" key="7">
    <source>
        <dbReference type="RefSeq" id="XP_006815404.1"/>
    </source>
</evidence>
<accession>A0ABM0M5W3</accession>
<dbReference type="GeneID" id="102808006"/>
<comment type="similarity">
    <text evidence="1">Belongs to the glycosyltransferase 8 family.</text>
</comment>
<dbReference type="InterPro" id="IPR002495">
    <property type="entry name" value="Glyco_trans_8"/>
</dbReference>
<keyword evidence="3" id="KW-0808">Transferase</keyword>
<keyword evidence="5" id="KW-0472">Membrane</keyword>
<gene>
    <name evidence="7" type="primary">LOC102808006</name>
</gene>
<evidence type="ECO:0000313" key="6">
    <source>
        <dbReference type="Proteomes" id="UP000694865"/>
    </source>
</evidence>
<dbReference type="Proteomes" id="UP000694865">
    <property type="component" value="Unplaced"/>
</dbReference>
<protein>
    <submittedName>
        <fullName evidence="7">Uncharacterized protein LOC102808006</fullName>
    </submittedName>
</protein>
<reference evidence="7" key="1">
    <citation type="submission" date="2025-08" db="UniProtKB">
        <authorList>
            <consortium name="RefSeq"/>
        </authorList>
    </citation>
    <scope>IDENTIFICATION</scope>
    <source>
        <tissue evidence="7">Testes</tissue>
    </source>
</reference>
<evidence type="ECO:0000256" key="3">
    <source>
        <dbReference type="ARBA" id="ARBA00022679"/>
    </source>
</evidence>